<dbReference type="EMBL" id="QBIY01011455">
    <property type="protein sequence ID" value="RXN31527.1"/>
    <property type="molecule type" value="Genomic_DNA"/>
</dbReference>
<evidence type="ECO:0000313" key="1">
    <source>
        <dbReference type="EMBL" id="RXN31527.1"/>
    </source>
</evidence>
<keyword evidence="2" id="KW-1185">Reference proteome</keyword>
<evidence type="ECO:0000313" key="2">
    <source>
        <dbReference type="Proteomes" id="UP000290572"/>
    </source>
</evidence>
<proteinExistence type="predicted"/>
<accession>A0A498NIL4</accession>
<reference evidence="1 2" key="1">
    <citation type="submission" date="2018-03" db="EMBL/GenBank/DDBJ databases">
        <title>Draft genome sequence of Rohu Carp (Labeo rohita).</title>
        <authorList>
            <person name="Das P."/>
            <person name="Kushwaha B."/>
            <person name="Joshi C.G."/>
            <person name="Kumar D."/>
            <person name="Nagpure N.S."/>
            <person name="Sahoo L."/>
            <person name="Das S.P."/>
            <person name="Bit A."/>
            <person name="Patnaik S."/>
            <person name="Meher P.K."/>
            <person name="Jayasankar P."/>
            <person name="Koringa P.G."/>
            <person name="Patel N.V."/>
            <person name="Hinsu A.T."/>
            <person name="Kumar R."/>
            <person name="Pandey M."/>
            <person name="Agarwal S."/>
            <person name="Srivastava S."/>
            <person name="Singh M."/>
            <person name="Iquebal M.A."/>
            <person name="Jaiswal S."/>
            <person name="Angadi U.B."/>
            <person name="Kumar N."/>
            <person name="Raza M."/>
            <person name="Shah T.M."/>
            <person name="Rai A."/>
            <person name="Jena J.K."/>
        </authorList>
    </citation>
    <scope>NUCLEOTIDE SEQUENCE [LARGE SCALE GENOMIC DNA]</scope>
    <source>
        <strain evidence="1">DASCIFA01</strain>
        <tissue evidence="1">Testis</tissue>
    </source>
</reference>
<organism evidence="1 2">
    <name type="scientific">Labeo rohita</name>
    <name type="common">Indian major carp</name>
    <name type="synonym">Cyprinus rohita</name>
    <dbReference type="NCBI Taxonomy" id="84645"/>
    <lineage>
        <taxon>Eukaryota</taxon>
        <taxon>Metazoa</taxon>
        <taxon>Chordata</taxon>
        <taxon>Craniata</taxon>
        <taxon>Vertebrata</taxon>
        <taxon>Euteleostomi</taxon>
        <taxon>Actinopterygii</taxon>
        <taxon>Neopterygii</taxon>
        <taxon>Teleostei</taxon>
        <taxon>Ostariophysi</taxon>
        <taxon>Cypriniformes</taxon>
        <taxon>Cyprinidae</taxon>
        <taxon>Labeoninae</taxon>
        <taxon>Labeonini</taxon>
        <taxon>Labeo</taxon>
    </lineage>
</organism>
<dbReference type="AlphaFoldDB" id="A0A498NIL4"/>
<dbReference type="Proteomes" id="UP000290572">
    <property type="component" value="Unassembled WGS sequence"/>
</dbReference>
<gene>
    <name evidence="1" type="ORF">ROHU_016927</name>
</gene>
<name>A0A498NIL4_LABRO</name>
<comment type="caution">
    <text evidence="1">The sequence shown here is derived from an EMBL/GenBank/DDBJ whole genome shotgun (WGS) entry which is preliminary data.</text>
</comment>
<protein>
    <submittedName>
        <fullName evidence="1">Uncharacterized protein</fullName>
    </submittedName>
</protein>
<sequence length="77" mass="8890">MSRVTASRHHPKCPPPLRKILPGCVKRPMRWPEVKPLVKYQMPQNVVSVRLRAEDESRGRRQIMTPLLETLSAYSSP</sequence>